<keyword evidence="3" id="KW-1185">Reference proteome</keyword>
<evidence type="ECO:0000256" key="1">
    <source>
        <dbReference type="SAM" id="MobiDB-lite"/>
    </source>
</evidence>
<dbReference type="EMBL" id="BAAALF010000010">
    <property type="protein sequence ID" value="GAA1222177.1"/>
    <property type="molecule type" value="Genomic_DNA"/>
</dbReference>
<feature type="region of interest" description="Disordered" evidence="1">
    <location>
        <begin position="180"/>
        <end position="223"/>
    </location>
</feature>
<organism evidence="2 3">
    <name type="scientific">Kitasatospora nipponensis</name>
    <dbReference type="NCBI Taxonomy" id="258049"/>
    <lineage>
        <taxon>Bacteria</taxon>
        <taxon>Bacillati</taxon>
        <taxon>Actinomycetota</taxon>
        <taxon>Actinomycetes</taxon>
        <taxon>Kitasatosporales</taxon>
        <taxon>Streptomycetaceae</taxon>
        <taxon>Kitasatospora</taxon>
    </lineage>
</organism>
<feature type="compositionally biased region" description="Basic residues" evidence="1">
    <location>
        <begin position="214"/>
        <end position="223"/>
    </location>
</feature>
<evidence type="ECO:0000313" key="3">
    <source>
        <dbReference type="Proteomes" id="UP001500037"/>
    </source>
</evidence>
<sequence>MLREHDELRHGCHHALYQPAVYEEIPGPVRTDLHRRAITVLRVLPSPPLVKVAHHARAAGDSDTWLRFAKAAADQAGAVGDDGTAATLLNDILQHPRLDSQDRARSAVALSRSVVERIDYRRSIATLKTAPPPWHATRCSAPSADVVASASPESLRAMVKTFAEAMTSADVDRACGGFCGRCSARRRPGGPRDGPGPARRARRGRGGSRSPGRAGRKPSRTRP</sequence>
<accession>A0ABN1VWW5</accession>
<gene>
    <name evidence="2" type="ORF">GCM10009665_10480</name>
</gene>
<dbReference type="Proteomes" id="UP001500037">
    <property type="component" value="Unassembled WGS sequence"/>
</dbReference>
<protein>
    <submittedName>
        <fullName evidence="2">Uncharacterized protein</fullName>
    </submittedName>
</protein>
<comment type="caution">
    <text evidence="2">The sequence shown here is derived from an EMBL/GenBank/DDBJ whole genome shotgun (WGS) entry which is preliminary data.</text>
</comment>
<reference evidence="2 3" key="1">
    <citation type="journal article" date="2019" name="Int. J. Syst. Evol. Microbiol.">
        <title>The Global Catalogue of Microorganisms (GCM) 10K type strain sequencing project: providing services to taxonomists for standard genome sequencing and annotation.</title>
        <authorList>
            <consortium name="The Broad Institute Genomics Platform"/>
            <consortium name="The Broad Institute Genome Sequencing Center for Infectious Disease"/>
            <person name="Wu L."/>
            <person name="Ma J."/>
        </authorList>
    </citation>
    <scope>NUCLEOTIDE SEQUENCE [LARGE SCALE GENOMIC DNA]</scope>
    <source>
        <strain evidence="2 3">JCM 13004</strain>
    </source>
</reference>
<proteinExistence type="predicted"/>
<name>A0ABN1VWW5_9ACTN</name>
<evidence type="ECO:0000313" key="2">
    <source>
        <dbReference type="EMBL" id="GAA1222177.1"/>
    </source>
</evidence>